<dbReference type="InterPro" id="IPR036551">
    <property type="entry name" value="Flavin_trans-like"/>
</dbReference>
<organism evidence="2 3">
    <name type="scientific">Amycolatopsis bartoniae</name>
    <dbReference type="NCBI Taxonomy" id="941986"/>
    <lineage>
        <taxon>Bacteria</taxon>
        <taxon>Bacillati</taxon>
        <taxon>Actinomycetota</taxon>
        <taxon>Actinomycetes</taxon>
        <taxon>Pseudonocardiales</taxon>
        <taxon>Pseudonocardiaceae</taxon>
        <taxon>Amycolatopsis</taxon>
    </lineage>
</organism>
<keyword evidence="3" id="KW-1185">Reference proteome</keyword>
<feature type="domain" description="Flavoprotein" evidence="1">
    <location>
        <begin position="11"/>
        <end position="103"/>
    </location>
</feature>
<dbReference type="AlphaFoldDB" id="A0A8H9IWF0"/>
<dbReference type="Pfam" id="PF02441">
    <property type="entry name" value="Flavoprotein"/>
    <property type="match status" value="1"/>
</dbReference>
<proteinExistence type="predicted"/>
<dbReference type="SUPFAM" id="SSF52507">
    <property type="entry name" value="Homo-oligomeric flavin-containing Cys decarboxylases, HFCD"/>
    <property type="match status" value="1"/>
</dbReference>
<protein>
    <submittedName>
        <fullName evidence="2">Flavoprotein</fullName>
    </submittedName>
</protein>
<evidence type="ECO:0000313" key="3">
    <source>
        <dbReference type="Proteomes" id="UP000658656"/>
    </source>
</evidence>
<reference evidence="2" key="2">
    <citation type="submission" date="2020-09" db="EMBL/GenBank/DDBJ databases">
        <authorList>
            <person name="Sun Q."/>
            <person name="Zhou Y."/>
        </authorList>
    </citation>
    <scope>NUCLEOTIDE SEQUENCE</scope>
    <source>
        <strain evidence="2">CGMCC 4.7679</strain>
    </source>
</reference>
<dbReference type="OrthoDB" id="161343at2"/>
<dbReference type="RefSeq" id="WP_145933894.1">
    <property type="nucleotide sequence ID" value="NZ_BNAV01000001.1"/>
</dbReference>
<comment type="caution">
    <text evidence="2">The sequence shown here is derived from an EMBL/GenBank/DDBJ whole genome shotgun (WGS) entry which is preliminary data.</text>
</comment>
<sequence length="164" mass="17300">MRVLGLVASSCGGLDTRFRTELAQPAAERGWRLAITLTPTAARWLASTGELARLQELTDLEVRSESRLPGQPRPHPDPDVFLFAPASANSVAKLALGLADNQALTVLGDVLADPRVHVSVAYQVSPARLRHPAWGAHVGALTSAGAAVSRLADPWSTALTALPD</sequence>
<dbReference type="InterPro" id="IPR003382">
    <property type="entry name" value="Flavoprotein"/>
</dbReference>
<accession>A0A8H9IWF0</accession>
<dbReference type="GO" id="GO:0003824">
    <property type="term" value="F:catalytic activity"/>
    <property type="evidence" value="ECO:0007669"/>
    <property type="project" value="InterPro"/>
</dbReference>
<evidence type="ECO:0000259" key="1">
    <source>
        <dbReference type="Pfam" id="PF02441"/>
    </source>
</evidence>
<dbReference type="Proteomes" id="UP000658656">
    <property type="component" value="Unassembled WGS sequence"/>
</dbReference>
<dbReference type="EMBL" id="BNAV01000001">
    <property type="protein sequence ID" value="GHF38456.1"/>
    <property type="molecule type" value="Genomic_DNA"/>
</dbReference>
<evidence type="ECO:0000313" key="2">
    <source>
        <dbReference type="EMBL" id="GHF38456.1"/>
    </source>
</evidence>
<reference evidence="2" key="1">
    <citation type="journal article" date="2014" name="Int. J. Syst. Evol. Microbiol.">
        <title>Complete genome sequence of Corynebacterium casei LMG S-19264T (=DSM 44701T), isolated from a smear-ripened cheese.</title>
        <authorList>
            <consortium name="US DOE Joint Genome Institute (JGI-PGF)"/>
            <person name="Walter F."/>
            <person name="Albersmeier A."/>
            <person name="Kalinowski J."/>
            <person name="Ruckert C."/>
        </authorList>
    </citation>
    <scope>NUCLEOTIDE SEQUENCE</scope>
    <source>
        <strain evidence="2">CGMCC 4.7679</strain>
    </source>
</reference>
<name>A0A8H9IWF0_9PSEU</name>
<gene>
    <name evidence="2" type="ORF">GCM10017566_09560</name>
</gene>
<dbReference type="Gene3D" id="3.40.50.1950">
    <property type="entry name" value="Flavin prenyltransferase-like"/>
    <property type="match status" value="1"/>
</dbReference>